<organism evidence="2">
    <name type="scientific">Aureoumbra lagunensis</name>
    <dbReference type="NCBI Taxonomy" id="44058"/>
    <lineage>
        <taxon>Eukaryota</taxon>
        <taxon>Sar</taxon>
        <taxon>Stramenopiles</taxon>
        <taxon>Ochrophyta</taxon>
        <taxon>Pelagophyceae</taxon>
        <taxon>Pelagomonadales</taxon>
        <taxon>Aureoumbra</taxon>
    </lineage>
</organism>
<evidence type="ECO:0000256" key="1">
    <source>
        <dbReference type="SAM" id="MobiDB-lite"/>
    </source>
</evidence>
<name>A0A7S3NK17_9STRA</name>
<feature type="region of interest" description="Disordered" evidence="1">
    <location>
        <begin position="505"/>
        <end position="528"/>
    </location>
</feature>
<dbReference type="AlphaFoldDB" id="A0A7S3NK17"/>
<sequence length="528" mass="59947">MMNVACSEDANVTESNVQQSVQANVISREVRDLIWKLFKQKADQWKTPKGELRLPKENKDEDLDKLIRQHALRRNQVSRQLLHYKKTERPDLVAITVSDSQEKIIENIKCRVGGVDAVVECVLDEFSKSLFCTDSSLKGGDDRKKMLDSCVDEVNKLLDELINAYIEAAAQCSATSWRSSSAMINKMAVARSNIQRRFRSTFNENATISTAMIPFFDEDEFSYSFRGAHLFANLEETAYDTFTQLLADHERPDLSPPSPLPEPDVNDDRAGLVYYLGGWGCFVVKRAIWKRRNIAHTDGFWQAWLQHNQINIEEAISSELPYELTQLRAQRKETAAVGNRAQLVEYASRPVFNFFWAVEATYSALLTTVNFLAYGSDLVRRIHEVISKHKPTVDLFVKTLPRSEDADMDSLESQATEMMCFLLDAYHKMRGRDFVKTMMGNLGSQEKKRAGTLRDKLAIMSDAAADAAKVKKRVRAAEEKCESNKQVSPAVENIDLLHEALSKEELEATKINMESDDGDDDDDDDDQL</sequence>
<accession>A0A7S3NK17</accession>
<gene>
    <name evidence="2" type="ORF">ALAG00032_LOCUS6103</name>
</gene>
<proteinExistence type="predicted"/>
<dbReference type="EMBL" id="HBIJ01008639">
    <property type="protein sequence ID" value="CAE0365361.1"/>
    <property type="molecule type" value="Transcribed_RNA"/>
</dbReference>
<evidence type="ECO:0000313" key="2">
    <source>
        <dbReference type="EMBL" id="CAE0365361.1"/>
    </source>
</evidence>
<feature type="compositionally biased region" description="Acidic residues" evidence="1">
    <location>
        <begin position="514"/>
        <end position="528"/>
    </location>
</feature>
<reference evidence="2" key="1">
    <citation type="submission" date="2021-01" db="EMBL/GenBank/DDBJ databases">
        <authorList>
            <person name="Corre E."/>
            <person name="Pelletier E."/>
            <person name="Niang G."/>
            <person name="Scheremetjew M."/>
            <person name="Finn R."/>
            <person name="Kale V."/>
            <person name="Holt S."/>
            <person name="Cochrane G."/>
            <person name="Meng A."/>
            <person name="Brown T."/>
            <person name="Cohen L."/>
        </authorList>
    </citation>
    <scope>NUCLEOTIDE SEQUENCE</scope>
    <source>
        <strain evidence="2">CCMP1510</strain>
    </source>
</reference>
<protein>
    <submittedName>
        <fullName evidence="2">Uncharacterized protein</fullName>
    </submittedName>
</protein>